<reference evidence="1 2" key="1">
    <citation type="journal article" date="2021" name="Front. Genet.">
        <title>Chromosome-Level Genome Assembly Reveals Significant Gene Expansion in the Toll and IMD Signaling Pathways of Dendrolimus kikuchii.</title>
        <authorList>
            <person name="Zhou J."/>
            <person name="Wu P."/>
            <person name="Xiong Z."/>
            <person name="Liu N."/>
            <person name="Zhao N."/>
            <person name="Ji M."/>
            <person name="Qiu Y."/>
            <person name="Yang B."/>
        </authorList>
    </citation>
    <scope>NUCLEOTIDE SEQUENCE [LARGE SCALE GENOMIC DNA]</scope>
    <source>
        <strain evidence="1">Ann1</strain>
    </source>
</reference>
<dbReference type="EMBL" id="CM034404">
    <property type="protein sequence ID" value="KAJ0174281.1"/>
    <property type="molecule type" value="Genomic_DNA"/>
</dbReference>
<gene>
    <name evidence="1" type="ORF">K1T71_010427</name>
</gene>
<accession>A0ACC1CRQ6</accession>
<keyword evidence="2" id="KW-1185">Reference proteome</keyword>
<dbReference type="Proteomes" id="UP000824533">
    <property type="component" value="Linkage Group LG18"/>
</dbReference>
<name>A0ACC1CRQ6_9NEOP</name>
<protein>
    <submittedName>
        <fullName evidence="1">Uncharacterized protein</fullName>
    </submittedName>
</protein>
<organism evidence="1 2">
    <name type="scientific">Dendrolimus kikuchii</name>
    <dbReference type="NCBI Taxonomy" id="765133"/>
    <lineage>
        <taxon>Eukaryota</taxon>
        <taxon>Metazoa</taxon>
        <taxon>Ecdysozoa</taxon>
        <taxon>Arthropoda</taxon>
        <taxon>Hexapoda</taxon>
        <taxon>Insecta</taxon>
        <taxon>Pterygota</taxon>
        <taxon>Neoptera</taxon>
        <taxon>Endopterygota</taxon>
        <taxon>Lepidoptera</taxon>
        <taxon>Glossata</taxon>
        <taxon>Ditrysia</taxon>
        <taxon>Bombycoidea</taxon>
        <taxon>Lasiocampidae</taxon>
        <taxon>Dendrolimus</taxon>
    </lineage>
</organism>
<proteinExistence type="predicted"/>
<evidence type="ECO:0000313" key="1">
    <source>
        <dbReference type="EMBL" id="KAJ0174281.1"/>
    </source>
</evidence>
<comment type="caution">
    <text evidence="1">The sequence shown here is derived from an EMBL/GenBank/DDBJ whole genome shotgun (WGS) entry which is preliminary data.</text>
</comment>
<evidence type="ECO:0000313" key="2">
    <source>
        <dbReference type="Proteomes" id="UP000824533"/>
    </source>
</evidence>
<sequence>MADPDIDGKVTFPRALMKKLILLYRELPCLWDINSKEFKNKQQRHDALNKLTELVQKYDPSATRVHVLRKLESMRACVRREYKKVQGSRLVATNENEIYTPNLWYYDLFPFIYKYGEVLECNVKEVRGSLHRPADESVL</sequence>